<dbReference type="OrthoDB" id="533763at2759"/>
<evidence type="ECO:0000256" key="3">
    <source>
        <dbReference type="PROSITE-ProRule" id="PRU00339"/>
    </source>
</evidence>
<comment type="caution">
    <text evidence="5">The sequence shown here is derived from an EMBL/GenBank/DDBJ whole genome shotgun (WGS) entry which is preliminary data.</text>
</comment>
<proteinExistence type="predicted"/>
<dbReference type="PANTHER" id="PTHR45831:SF2">
    <property type="entry name" value="LD24721P"/>
    <property type="match status" value="1"/>
</dbReference>
<dbReference type="GO" id="GO:0006620">
    <property type="term" value="P:post-translational protein targeting to endoplasmic reticulum membrane"/>
    <property type="evidence" value="ECO:0007669"/>
    <property type="project" value="TreeGrafter"/>
</dbReference>
<organism evidence="5 6">
    <name type="scientific">Phytophthora rubi</name>
    <dbReference type="NCBI Taxonomy" id="129364"/>
    <lineage>
        <taxon>Eukaryota</taxon>
        <taxon>Sar</taxon>
        <taxon>Stramenopiles</taxon>
        <taxon>Oomycota</taxon>
        <taxon>Peronosporomycetes</taxon>
        <taxon>Peronosporales</taxon>
        <taxon>Peronosporaceae</taxon>
        <taxon>Phytophthora</taxon>
    </lineage>
</organism>
<evidence type="ECO:0000256" key="1">
    <source>
        <dbReference type="ARBA" id="ARBA00022737"/>
    </source>
</evidence>
<feature type="compositionally biased region" description="Basic and acidic residues" evidence="4">
    <location>
        <begin position="39"/>
        <end position="53"/>
    </location>
</feature>
<reference evidence="5 6" key="1">
    <citation type="submission" date="2018-09" db="EMBL/GenBank/DDBJ databases">
        <title>Genomic investigation of the strawberry pathogen Phytophthora fragariae indicates pathogenicity is determined by transcriptional variation in three key races.</title>
        <authorList>
            <person name="Adams T.M."/>
            <person name="Armitage A.D."/>
            <person name="Sobczyk M.K."/>
            <person name="Bates H.J."/>
            <person name="Dunwell J.M."/>
            <person name="Nellist C.F."/>
            <person name="Harrison R.J."/>
        </authorList>
    </citation>
    <scope>NUCLEOTIDE SEQUENCE [LARGE SCALE GENOMIC DNA]</scope>
    <source>
        <strain evidence="5 6">SCRP324</strain>
    </source>
</reference>
<keyword evidence="2 3" id="KW-0802">TPR repeat</keyword>
<feature type="repeat" description="TPR" evidence="3">
    <location>
        <begin position="64"/>
        <end position="97"/>
    </location>
</feature>
<accession>A0A6A3MUR5</accession>
<dbReference type="GO" id="GO:0016020">
    <property type="term" value="C:membrane"/>
    <property type="evidence" value="ECO:0007669"/>
    <property type="project" value="TreeGrafter"/>
</dbReference>
<dbReference type="AlphaFoldDB" id="A0A6A3MUR5"/>
<dbReference type="Proteomes" id="UP000435112">
    <property type="component" value="Unassembled WGS sequence"/>
</dbReference>
<keyword evidence="1" id="KW-0677">Repeat</keyword>
<dbReference type="SUPFAM" id="SSF48452">
    <property type="entry name" value="TPR-like"/>
    <property type="match status" value="1"/>
</dbReference>
<dbReference type="InterPro" id="IPR047150">
    <property type="entry name" value="SGT"/>
</dbReference>
<evidence type="ECO:0000313" key="6">
    <source>
        <dbReference type="Proteomes" id="UP000435112"/>
    </source>
</evidence>
<dbReference type="GO" id="GO:0060090">
    <property type="term" value="F:molecular adaptor activity"/>
    <property type="evidence" value="ECO:0007669"/>
    <property type="project" value="TreeGrafter"/>
</dbReference>
<feature type="region of interest" description="Disordered" evidence="4">
    <location>
        <begin position="39"/>
        <end position="68"/>
    </location>
</feature>
<dbReference type="PANTHER" id="PTHR45831">
    <property type="entry name" value="LD24721P"/>
    <property type="match status" value="1"/>
</dbReference>
<dbReference type="InterPro" id="IPR019734">
    <property type="entry name" value="TPR_rpt"/>
</dbReference>
<dbReference type="PROSITE" id="PS50005">
    <property type="entry name" value="TPR"/>
    <property type="match status" value="1"/>
</dbReference>
<gene>
    <name evidence="5" type="ORF">PR002_g7578</name>
</gene>
<dbReference type="EMBL" id="QXFU01000366">
    <property type="protein sequence ID" value="KAE9035434.1"/>
    <property type="molecule type" value="Genomic_DNA"/>
</dbReference>
<evidence type="ECO:0000256" key="4">
    <source>
        <dbReference type="SAM" id="MobiDB-lite"/>
    </source>
</evidence>
<dbReference type="Gene3D" id="1.25.40.10">
    <property type="entry name" value="Tetratricopeptide repeat domain"/>
    <property type="match status" value="1"/>
</dbReference>
<dbReference type="GO" id="GO:0072380">
    <property type="term" value="C:TRC complex"/>
    <property type="evidence" value="ECO:0007669"/>
    <property type="project" value="TreeGrafter"/>
</dbReference>
<name>A0A6A3MUR5_9STRA</name>
<sequence length="116" mass="13114">MSCATEEDVKEYFKVEEQERLKQEQAAWSWDHMMNRMEDLERREAAGRGGAKDQDEEESTEAQAAALKAKGNDAFSLRHFQAATQYFLQAIELDPTSHILYGNRAAEIQAGAGGFR</sequence>
<protein>
    <submittedName>
        <fullName evidence="5">Uncharacterized protein</fullName>
    </submittedName>
</protein>
<evidence type="ECO:0000313" key="5">
    <source>
        <dbReference type="EMBL" id="KAE9035434.1"/>
    </source>
</evidence>
<evidence type="ECO:0000256" key="2">
    <source>
        <dbReference type="ARBA" id="ARBA00022803"/>
    </source>
</evidence>
<dbReference type="InterPro" id="IPR011990">
    <property type="entry name" value="TPR-like_helical_dom_sf"/>
</dbReference>